<evidence type="ECO:0000256" key="4">
    <source>
        <dbReference type="ARBA" id="ARBA00048707"/>
    </source>
</evidence>
<dbReference type="AlphaFoldDB" id="A0A9W8JZ98"/>
<dbReference type="Gene3D" id="3.40.1490.10">
    <property type="entry name" value="Bit1"/>
    <property type="match status" value="1"/>
</dbReference>
<dbReference type="PANTHER" id="PTHR34391:SF2">
    <property type="entry name" value="TRP C-TERMINAL DOMAIN-CONTAINING PROTEIN"/>
    <property type="match status" value="1"/>
</dbReference>
<keyword evidence="9" id="KW-1185">Reference proteome</keyword>
<feature type="transmembrane region" description="Helical" evidence="6">
    <location>
        <begin position="442"/>
        <end position="463"/>
    </location>
</feature>
<feature type="region of interest" description="Disordered" evidence="5">
    <location>
        <begin position="120"/>
        <end position="161"/>
    </location>
</feature>
<gene>
    <name evidence="8" type="ORF">NLJ89_g6180</name>
</gene>
<feature type="transmembrane region" description="Helical" evidence="6">
    <location>
        <begin position="563"/>
        <end position="583"/>
    </location>
</feature>
<comment type="catalytic activity">
    <reaction evidence="4">
        <text>an N-acyl-L-alpha-aminoacyl-tRNA + H2O = an N-acyl-L-amino acid + a tRNA + H(+)</text>
        <dbReference type="Rhea" id="RHEA:54448"/>
        <dbReference type="Rhea" id="RHEA-COMP:10123"/>
        <dbReference type="Rhea" id="RHEA-COMP:13883"/>
        <dbReference type="ChEBI" id="CHEBI:15377"/>
        <dbReference type="ChEBI" id="CHEBI:15378"/>
        <dbReference type="ChEBI" id="CHEBI:59874"/>
        <dbReference type="ChEBI" id="CHEBI:78442"/>
        <dbReference type="ChEBI" id="CHEBI:138191"/>
        <dbReference type="EC" id="3.1.1.29"/>
    </reaction>
</comment>
<feature type="transmembrane region" description="Helical" evidence="6">
    <location>
        <begin position="470"/>
        <end position="488"/>
    </location>
</feature>
<proteinExistence type="inferred from homology"/>
<dbReference type="GO" id="GO:0004045">
    <property type="term" value="F:peptidyl-tRNA hydrolase activity"/>
    <property type="evidence" value="ECO:0007669"/>
    <property type="project" value="UniProtKB-EC"/>
</dbReference>
<feature type="region of interest" description="Disordered" evidence="5">
    <location>
        <begin position="278"/>
        <end position="306"/>
    </location>
</feature>
<dbReference type="InterPro" id="IPR002833">
    <property type="entry name" value="PTH2"/>
</dbReference>
<dbReference type="Pfam" id="PF01981">
    <property type="entry name" value="PTH2"/>
    <property type="match status" value="1"/>
</dbReference>
<dbReference type="GO" id="GO:0005794">
    <property type="term" value="C:Golgi apparatus"/>
    <property type="evidence" value="ECO:0007669"/>
    <property type="project" value="TreeGrafter"/>
</dbReference>
<dbReference type="Proteomes" id="UP001148786">
    <property type="component" value="Unassembled WGS sequence"/>
</dbReference>
<evidence type="ECO:0000256" key="7">
    <source>
        <dbReference type="SAM" id="SignalP"/>
    </source>
</evidence>
<reference evidence="8" key="1">
    <citation type="submission" date="2022-07" db="EMBL/GenBank/DDBJ databases">
        <title>Genome Sequence of Agrocybe chaxingu.</title>
        <authorList>
            <person name="Buettner E."/>
        </authorList>
    </citation>
    <scope>NUCLEOTIDE SEQUENCE</scope>
    <source>
        <strain evidence="8">MP-N11</strain>
    </source>
</reference>
<evidence type="ECO:0000256" key="1">
    <source>
        <dbReference type="ARBA" id="ARBA00013260"/>
    </source>
</evidence>
<dbReference type="FunFam" id="3.40.1490.10:FF:000001">
    <property type="entry name" value="Peptidyl-tRNA hydrolase 2"/>
    <property type="match status" value="1"/>
</dbReference>
<dbReference type="CDD" id="cd02430">
    <property type="entry name" value="PTH2"/>
    <property type="match status" value="1"/>
</dbReference>
<evidence type="ECO:0000256" key="5">
    <source>
        <dbReference type="SAM" id="MobiDB-lite"/>
    </source>
</evidence>
<evidence type="ECO:0000313" key="8">
    <source>
        <dbReference type="EMBL" id="KAJ3507664.1"/>
    </source>
</evidence>
<feature type="transmembrane region" description="Helical" evidence="6">
    <location>
        <begin position="589"/>
        <end position="606"/>
    </location>
</feature>
<keyword evidence="6" id="KW-0472">Membrane</keyword>
<comment type="caution">
    <text evidence="8">The sequence shown here is derived from an EMBL/GenBank/DDBJ whole genome shotgun (WGS) entry which is preliminary data.</text>
</comment>
<dbReference type="InterPro" id="IPR040410">
    <property type="entry name" value="UPF0658_Golgi"/>
</dbReference>
<feature type="compositionally biased region" description="Polar residues" evidence="5">
    <location>
        <begin position="278"/>
        <end position="293"/>
    </location>
</feature>
<keyword evidence="7" id="KW-0732">Signal</keyword>
<evidence type="ECO:0000256" key="6">
    <source>
        <dbReference type="SAM" id="Phobius"/>
    </source>
</evidence>
<dbReference type="EC" id="3.1.1.29" evidence="1"/>
<feature type="compositionally biased region" description="Acidic residues" evidence="5">
    <location>
        <begin position="142"/>
        <end position="153"/>
    </location>
</feature>
<feature type="chain" id="PRO_5040924968" description="peptidyl-tRNA hydrolase" evidence="7">
    <location>
        <begin position="20"/>
        <end position="641"/>
    </location>
</feature>
<dbReference type="OrthoDB" id="2448307at2759"/>
<organism evidence="8 9">
    <name type="scientific">Agrocybe chaxingu</name>
    <dbReference type="NCBI Taxonomy" id="84603"/>
    <lineage>
        <taxon>Eukaryota</taxon>
        <taxon>Fungi</taxon>
        <taxon>Dikarya</taxon>
        <taxon>Basidiomycota</taxon>
        <taxon>Agaricomycotina</taxon>
        <taxon>Agaricomycetes</taxon>
        <taxon>Agaricomycetidae</taxon>
        <taxon>Agaricales</taxon>
        <taxon>Agaricineae</taxon>
        <taxon>Strophariaceae</taxon>
        <taxon>Agrocybe</taxon>
    </lineage>
</organism>
<evidence type="ECO:0000256" key="3">
    <source>
        <dbReference type="ARBA" id="ARBA00038050"/>
    </source>
</evidence>
<feature type="region of interest" description="Disordered" evidence="5">
    <location>
        <begin position="334"/>
        <end position="369"/>
    </location>
</feature>
<name>A0A9W8JZ98_9AGAR</name>
<dbReference type="SUPFAM" id="SSF102462">
    <property type="entry name" value="Peptidyl-tRNA hydrolase II"/>
    <property type="match status" value="1"/>
</dbReference>
<evidence type="ECO:0000313" key="9">
    <source>
        <dbReference type="Proteomes" id="UP001148786"/>
    </source>
</evidence>
<dbReference type="NCBIfam" id="TIGR00283">
    <property type="entry name" value="arch_pth2"/>
    <property type="match status" value="1"/>
</dbReference>
<feature type="signal peptide" evidence="7">
    <location>
        <begin position="1"/>
        <end position="19"/>
    </location>
</feature>
<protein>
    <recommendedName>
        <fullName evidence="1">peptidyl-tRNA hydrolase</fullName>
        <ecNumber evidence="1">3.1.1.29</ecNumber>
    </recommendedName>
</protein>
<dbReference type="InterPro" id="IPR023476">
    <property type="entry name" value="Pep_tRNA_hydro_II_dom_sf"/>
</dbReference>
<feature type="transmembrane region" description="Helical" evidence="6">
    <location>
        <begin position="508"/>
        <end position="529"/>
    </location>
</feature>
<keyword evidence="2" id="KW-0378">Hydrolase</keyword>
<dbReference type="PANTHER" id="PTHR34391">
    <property type="entry name" value="UPF0658 GOLGI APPARATUS MEMBRANE PROTEIN C1952.10C-RELATED"/>
    <property type="match status" value="1"/>
</dbReference>
<sequence length="641" mass="70400">MVIATLLGGIVMMLSEPEAEENIKNNGLPRGEYRCHLLKGGGKKPNAEGSIMVTSVRGRIFARDHGVLSNLSSQSKFTVASFSSSSSGNQMGQNNVIGHAALVAASLSLGFWAGRRSTYRAESQPTAGHARPSRGSKKSVEETDGDESDDNESSSEVADGDISSLRVDEVDQCKMVLVVRTDLGMTSGKIAAQCSHAALACYKTLQAKNPALLRQWERAGQTKVALRCDTEDELLLMQAQAQSLNLCARSIQDAGRTQIAAGSRTVLGITGRPSLSAAMSAQRTAYPDQQPQNHPYLDPQPGRTEEDVKASYDDLIDEYSAPYAANSRHQTFTVGTQGQSHRRATSIPLSGKGAFSSKQSDETHETAYNYPPVGASKEVDTRSFWEKILPESLACRLYVATVLIETTIDLAIEGDLFLRVREKDKADALASNGNVQPSRMPVYLSIFALAHVFQFVMAVDAVYARNTLQFIALTIFNALFLLYAVIQIKEVQESMANSASGGVSSIPINVLTTIIPIVISIAEIAYIALGWKIYHEFGWKVYKFLGADRQIKRMYATYQIYECLVKFDVFFWAGFSVQFIWLVLQDTDWEYYVTCAALPLSIVLLIEGHLAARHENKWMMATFMSGCVGAMIYFIYKARPA</sequence>
<comment type="similarity">
    <text evidence="3">Belongs to the PTH2 family.</text>
</comment>
<keyword evidence="6" id="KW-0812">Transmembrane</keyword>
<keyword evidence="6" id="KW-1133">Transmembrane helix</keyword>
<dbReference type="EMBL" id="JANKHO010000638">
    <property type="protein sequence ID" value="KAJ3507664.1"/>
    <property type="molecule type" value="Genomic_DNA"/>
</dbReference>
<feature type="transmembrane region" description="Helical" evidence="6">
    <location>
        <begin position="618"/>
        <end position="636"/>
    </location>
</feature>
<accession>A0A9W8JZ98</accession>
<evidence type="ECO:0000256" key="2">
    <source>
        <dbReference type="ARBA" id="ARBA00022801"/>
    </source>
</evidence>